<organism evidence="1 2">
    <name type="scientific">Hyphomicrobium sulfonivorans</name>
    <dbReference type="NCBI Taxonomy" id="121290"/>
    <lineage>
        <taxon>Bacteria</taxon>
        <taxon>Pseudomonadati</taxon>
        <taxon>Pseudomonadota</taxon>
        <taxon>Alphaproteobacteria</taxon>
        <taxon>Hyphomicrobiales</taxon>
        <taxon>Hyphomicrobiaceae</taxon>
        <taxon>Hyphomicrobium</taxon>
    </lineage>
</organism>
<dbReference type="STRING" id="121290.APY04_1202"/>
<dbReference type="Proteomes" id="UP000059074">
    <property type="component" value="Unassembled WGS sequence"/>
</dbReference>
<dbReference type="InterPro" id="IPR019201">
    <property type="entry name" value="DUF2065"/>
</dbReference>
<evidence type="ECO:0000313" key="2">
    <source>
        <dbReference type="Proteomes" id="UP000059074"/>
    </source>
</evidence>
<name>A0A109BJM8_HYPSL</name>
<dbReference type="PATRIC" id="fig|121290.4.peg.3164"/>
<dbReference type="EMBL" id="LMTR01000040">
    <property type="protein sequence ID" value="KWT69993.1"/>
    <property type="molecule type" value="Genomic_DNA"/>
</dbReference>
<comment type="caution">
    <text evidence="1">The sequence shown here is derived from an EMBL/GenBank/DDBJ whole genome shotgun (WGS) entry which is preliminary data.</text>
</comment>
<gene>
    <name evidence="1" type="ORF">APY04_1202</name>
</gene>
<keyword evidence="2" id="KW-1185">Reference proteome</keyword>
<evidence type="ECO:0000313" key="1">
    <source>
        <dbReference type="EMBL" id="KWT69993.1"/>
    </source>
</evidence>
<proteinExistence type="predicted"/>
<reference evidence="1 2" key="1">
    <citation type="submission" date="2015-10" db="EMBL/GenBank/DDBJ databases">
        <title>Transcriptomic analysis of a linuron degrading triple-species bacterial consortium.</title>
        <authorList>
            <person name="Albers P."/>
        </authorList>
    </citation>
    <scope>NUCLEOTIDE SEQUENCE [LARGE SCALE GENOMIC DNA]</scope>
    <source>
        <strain evidence="1 2">WDL6</strain>
    </source>
</reference>
<sequence length="37" mass="3901">MANRMLEAVASLPQSTVKTAGWCSVLGGLALVWLIRG</sequence>
<accession>A0A109BJM8</accession>
<dbReference type="Pfam" id="PF09838">
    <property type="entry name" value="DUF2065"/>
    <property type="match status" value="1"/>
</dbReference>
<protein>
    <submittedName>
        <fullName evidence="1">Uncharacterized protein</fullName>
    </submittedName>
</protein>
<dbReference type="AlphaFoldDB" id="A0A109BJM8"/>